<protein>
    <submittedName>
        <fullName evidence="3">Helix-turn-helix domain-containing protein</fullName>
    </submittedName>
    <submittedName>
        <fullName evidence="4">XRE family transcriptional regulator</fullName>
    </submittedName>
</protein>
<evidence type="ECO:0000313" key="4">
    <source>
        <dbReference type="EMBL" id="ROT89977.1"/>
    </source>
</evidence>
<dbReference type="EMBL" id="WKZA01000031">
    <property type="protein sequence ID" value="MSA95023.1"/>
    <property type="molecule type" value="Genomic_DNA"/>
</dbReference>
<dbReference type="InterPro" id="IPR010982">
    <property type="entry name" value="Lambda_DNA-bd_dom_sf"/>
</dbReference>
<dbReference type="Pfam" id="PF01381">
    <property type="entry name" value="HTH_3"/>
    <property type="match status" value="1"/>
</dbReference>
<reference evidence="5" key="1">
    <citation type="submission" date="2018-05" db="EMBL/GenBank/DDBJ databases">
        <title>Genome Sequencing of selected type strains of the family Eggerthellaceae.</title>
        <authorList>
            <person name="Danylec N."/>
            <person name="Stoll D.A."/>
            <person name="Doetsch A."/>
            <person name="Huch M."/>
        </authorList>
    </citation>
    <scope>NUCLEOTIDE SEQUENCE [LARGE SCALE GENOMIC DNA]</scope>
    <source>
        <strain evidence="5">DSM 27213</strain>
    </source>
</reference>
<dbReference type="InterPro" id="IPR001387">
    <property type="entry name" value="Cro/C1-type_HTH"/>
</dbReference>
<evidence type="ECO:0000313" key="3">
    <source>
        <dbReference type="EMBL" id="MSA95023.1"/>
    </source>
</evidence>
<evidence type="ECO:0000313" key="5">
    <source>
        <dbReference type="Proteomes" id="UP000285258"/>
    </source>
</evidence>
<dbReference type="CDD" id="cd00093">
    <property type="entry name" value="HTH_XRE"/>
    <property type="match status" value="1"/>
</dbReference>
<evidence type="ECO:0000256" key="1">
    <source>
        <dbReference type="SAM" id="MobiDB-lite"/>
    </source>
</evidence>
<reference evidence="4" key="3">
    <citation type="journal article" date="2019" name="Microbiol. Resour. Announc.">
        <title>Draft Genome Sequences of Type Strains of Gordonibacter faecihominis, Paraeggerthella hongkongensis, Parvibacter caecicola,Slackia equolifaciens, Slackia faecicanis, and Slackia isoflavoniconvertens.</title>
        <authorList>
            <person name="Danylec N."/>
            <person name="Stoll D.A."/>
            <person name="Dotsch A."/>
            <person name="Huch M."/>
        </authorList>
    </citation>
    <scope>NUCLEOTIDE SEQUENCE</scope>
    <source>
        <strain evidence="4">DSM 27213</strain>
    </source>
</reference>
<reference evidence="4" key="2">
    <citation type="journal article" date="2019" name="Int. J. Syst. Evol. Microbiol.">
        <title>Gordonibacter faecihominis is a later heterotypic synonym of Gordonibacter urolithinfaciens.</title>
        <authorList>
            <person name="Danylec N."/>
            <person name="Stoll D.A."/>
            <person name="Huch M."/>
        </authorList>
    </citation>
    <scope>NUCLEOTIDE SEQUENCE</scope>
    <source>
        <strain evidence="4">DSM 27213</strain>
    </source>
</reference>
<dbReference type="GO" id="GO:0003677">
    <property type="term" value="F:DNA binding"/>
    <property type="evidence" value="ECO:0007669"/>
    <property type="project" value="InterPro"/>
</dbReference>
<sequence length="151" mass="16857">MIAKRPSSHEHTVHHHSKQAPRGRPRIISLIRQECGPDNGPRLILFSMTIETSSYLGDTVAFKQALGLVVSRHRMSERLSIRKFALMVGMSHTHLCRIECGKSATSVTMAMRIAEALDLNPGDLLAEAYEEALCFKRARQAACAHPRQNAR</sequence>
<accession>A0A423UKG8</accession>
<dbReference type="SMART" id="SM00530">
    <property type="entry name" value="HTH_XRE"/>
    <property type="match status" value="1"/>
</dbReference>
<comment type="caution">
    <text evidence="4">The sequence shown here is derived from an EMBL/GenBank/DDBJ whole genome shotgun (WGS) entry which is preliminary data.</text>
</comment>
<reference evidence="3 6" key="4">
    <citation type="journal article" date="2019" name="Nat. Med.">
        <title>A library of human gut bacterial isolates paired with longitudinal multiomics data enables mechanistic microbiome research.</title>
        <authorList>
            <person name="Poyet M."/>
            <person name="Groussin M."/>
            <person name="Gibbons S.M."/>
            <person name="Avila-Pacheco J."/>
            <person name="Jiang X."/>
            <person name="Kearney S.M."/>
            <person name="Perrotta A.R."/>
            <person name="Berdy B."/>
            <person name="Zhao S."/>
            <person name="Lieberman T.D."/>
            <person name="Swanson P.K."/>
            <person name="Smith M."/>
            <person name="Roesemann S."/>
            <person name="Alexander J.E."/>
            <person name="Rich S.A."/>
            <person name="Livny J."/>
            <person name="Vlamakis H."/>
            <person name="Clish C."/>
            <person name="Bullock K."/>
            <person name="Deik A."/>
            <person name="Scott J."/>
            <person name="Pierce K.A."/>
            <person name="Xavier R.J."/>
            <person name="Alm E.J."/>
        </authorList>
    </citation>
    <scope>NUCLEOTIDE SEQUENCE [LARGE SCALE GENOMIC DNA]</scope>
    <source>
        <strain evidence="3 6">BIOML-A1</strain>
    </source>
</reference>
<evidence type="ECO:0000313" key="6">
    <source>
        <dbReference type="Proteomes" id="UP000462865"/>
    </source>
</evidence>
<dbReference type="AlphaFoldDB" id="A0A423UKG8"/>
<feature type="domain" description="HTH cro/C1-type" evidence="2">
    <location>
        <begin position="70"/>
        <end position="124"/>
    </location>
</feature>
<proteinExistence type="predicted"/>
<dbReference type="Proteomes" id="UP000285258">
    <property type="component" value="Unassembled WGS sequence"/>
</dbReference>
<dbReference type="Gene3D" id="1.10.260.40">
    <property type="entry name" value="lambda repressor-like DNA-binding domains"/>
    <property type="match status" value="1"/>
</dbReference>
<organism evidence="4 5">
    <name type="scientific">Gordonibacter urolithinfaciens</name>
    <dbReference type="NCBI Taxonomy" id="1335613"/>
    <lineage>
        <taxon>Bacteria</taxon>
        <taxon>Bacillati</taxon>
        <taxon>Actinomycetota</taxon>
        <taxon>Coriobacteriia</taxon>
        <taxon>Eggerthellales</taxon>
        <taxon>Eggerthellaceae</taxon>
        <taxon>Gordonibacter</taxon>
    </lineage>
</organism>
<name>A0A423UKG8_9ACTN</name>
<dbReference type="Proteomes" id="UP000462865">
    <property type="component" value="Unassembled WGS sequence"/>
</dbReference>
<dbReference type="EMBL" id="QIBW01000007">
    <property type="protein sequence ID" value="ROT89977.1"/>
    <property type="molecule type" value="Genomic_DNA"/>
</dbReference>
<gene>
    <name evidence="4" type="ORF">DMP12_07660</name>
    <name evidence="3" type="ORF">GKG38_08140</name>
</gene>
<dbReference type="SUPFAM" id="SSF47413">
    <property type="entry name" value="lambda repressor-like DNA-binding domains"/>
    <property type="match status" value="1"/>
</dbReference>
<evidence type="ECO:0000259" key="2">
    <source>
        <dbReference type="PROSITE" id="PS50943"/>
    </source>
</evidence>
<feature type="region of interest" description="Disordered" evidence="1">
    <location>
        <begin position="1"/>
        <end position="25"/>
    </location>
</feature>
<dbReference type="PROSITE" id="PS50943">
    <property type="entry name" value="HTH_CROC1"/>
    <property type="match status" value="1"/>
</dbReference>
<feature type="compositionally biased region" description="Basic residues" evidence="1">
    <location>
        <begin position="12"/>
        <end position="25"/>
    </location>
</feature>